<dbReference type="STRING" id="1178515.SY83_01505"/>
<dbReference type="PANTHER" id="PTHR39166">
    <property type="entry name" value="BLL1166 PROTEIN"/>
    <property type="match status" value="1"/>
</dbReference>
<name>A0A172TP10_9BACL</name>
<evidence type="ECO:0000313" key="1">
    <source>
        <dbReference type="EMBL" id="ANE48644.1"/>
    </source>
</evidence>
<dbReference type="RefSeq" id="WP_068610740.1">
    <property type="nucleotide sequence ID" value="NZ_CP011388.1"/>
</dbReference>
<keyword evidence="2" id="KW-1185">Reference proteome</keyword>
<organism evidence="1 2">
    <name type="scientific">Paenibacillus swuensis</name>
    <dbReference type="NCBI Taxonomy" id="1178515"/>
    <lineage>
        <taxon>Bacteria</taxon>
        <taxon>Bacillati</taxon>
        <taxon>Bacillota</taxon>
        <taxon>Bacilli</taxon>
        <taxon>Bacillales</taxon>
        <taxon>Paenibacillaceae</taxon>
        <taxon>Paenibacillus</taxon>
    </lineage>
</organism>
<protein>
    <recommendedName>
        <fullName evidence="3">Nucleotidyltransferase family protein</fullName>
    </recommendedName>
</protein>
<dbReference type="EMBL" id="CP011388">
    <property type="protein sequence ID" value="ANE48644.1"/>
    <property type="molecule type" value="Genomic_DNA"/>
</dbReference>
<dbReference type="Proteomes" id="UP000076927">
    <property type="component" value="Chromosome"/>
</dbReference>
<evidence type="ECO:0000313" key="2">
    <source>
        <dbReference type="Proteomes" id="UP000076927"/>
    </source>
</evidence>
<dbReference type="Pfam" id="PF06042">
    <property type="entry name" value="NTP_transf_6"/>
    <property type="match status" value="1"/>
</dbReference>
<dbReference type="KEGG" id="pswu:SY83_01505"/>
<dbReference type="PATRIC" id="fig|1178515.4.peg.277"/>
<dbReference type="AlphaFoldDB" id="A0A172TP10"/>
<sequence>MLIQNKEDLLLLFQTDGWIMDILKTVKTLELPDWWVCAGFVRSKIWDTLHGYRERTPLADVDVIFFDPAEVDEGYEKELELRLQQLAPTIPWSVKNEARMHLVNDIPPYTSSEDAISKFPETATGLGLKLDVWDQVIVTTPWGLEDVLEMNIKPTPLFQSSPELAAIYEKRIVQKNLKSKWPQVTVFHT</sequence>
<reference evidence="1 2" key="1">
    <citation type="submission" date="2015-01" db="EMBL/GenBank/DDBJ databases">
        <title>Paenibacillus swuensis/DY6/whole genome sequencing.</title>
        <authorList>
            <person name="Kim M.K."/>
            <person name="Srinivasan S."/>
            <person name="Lee J.-J."/>
        </authorList>
    </citation>
    <scope>NUCLEOTIDE SEQUENCE [LARGE SCALE GENOMIC DNA]</scope>
    <source>
        <strain evidence="1 2">DY6</strain>
    </source>
</reference>
<gene>
    <name evidence="1" type="ORF">SY83_01505</name>
</gene>
<evidence type="ECO:0008006" key="3">
    <source>
        <dbReference type="Google" id="ProtNLM"/>
    </source>
</evidence>
<dbReference type="InterPro" id="IPR009267">
    <property type="entry name" value="NTP_transf_6"/>
</dbReference>
<accession>A0A172TP10</accession>
<proteinExistence type="predicted"/>
<dbReference type="PANTHER" id="PTHR39166:SF1">
    <property type="entry name" value="BLL1166 PROTEIN"/>
    <property type="match status" value="1"/>
</dbReference>